<dbReference type="InterPro" id="IPR055418">
    <property type="entry name" value="UFD1_N2"/>
</dbReference>
<evidence type="ECO:0000259" key="4">
    <source>
        <dbReference type="Pfam" id="PF03152"/>
    </source>
</evidence>
<feature type="domain" description="Ubiquitin fusion degradation protein UFD1 N-terminal subdomain 2" evidence="5">
    <location>
        <begin position="136"/>
        <end position="212"/>
    </location>
</feature>
<organism evidence="6 7">
    <name type="scientific">Sistotremastrum niveocremeum HHB9708</name>
    <dbReference type="NCBI Taxonomy" id="1314777"/>
    <lineage>
        <taxon>Eukaryota</taxon>
        <taxon>Fungi</taxon>
        <taxon>Dikarya</taxon>
        <taxon>Basidiomycota</taxon>
        <taxon>Agaricomycotina</taxon>
        <taxon>Agaricomycetes</taxon>
        <taxon>Sistotremastrales</taxon>
        <taxon>Sistotremastraceae</taxon>
        <taxon>Sertulicium</taxon>
        <taxon>Sertulicium niveocremeum</taxon>
    </lineage>
</organism>
<dbReference type="AlphaFoldDB" id="A0A164S4N5"/>
<dbReference type="GO" id="GO:0006511">
    <property type="term" value="P:ubiquitin-dependent protein catabolic process"/>
    <property type="evidence" value="ECO:0007669"/>
    <property type="project" value="InterPro"/>
</dbReference>
<feature type="domain" description="Ubiquitin fusion degradation protein UFD1 N-terminal subdomain 1" evidence="4">
    <location>
        <begin position="37"/>
        <end position="135"/>
    </location>
</feature>
<dbReference type="Proteomes" id="UP000076722">
    <property type="component" value="Unassembled WGS sequence"/>
</dbReference>
<evidence type="ECO:0000259" key="5">
    <source>
        <dbReference type="Pfam" id="PF24842"/>
    </source>
</evidence>
<feature type="compositionally biased region" description="Acidic residues" evidence="3">
    <location>
        <begin position="443"/>
        <end position="455"/>
    </location>
</feature>
<dbReference type="GO" id="GO:0034098">
    <property type="term" value="C:VCP-NPL4-UFD1 AAA ATPase complex"/>
    <property type="evidence" value="ECO:0007669"/>
    <property type="project" value="TreeGrafter"/>
</dbReference>
<sequence>MFGGQDPFGAGPAGLFNQLAQGFQGPPFRRGQPRQYDEFLKAYSVAMLPGKERLNVSYGGKIIMPPSALASLTELELESPWMFELRNPSNPAASTHAGVLEFIAEEGVVHLPYWMMKTLRLNEGDPIRITGAQLPKGKLVKLQPQTVDFLEVSDPKAVLEQALRNFTALTQGDIIEISYNSITFSILIMEIQPAGPGISIFEVDLSVDFAAPKGYVEPKRPAPAPPPTMASKLNIDVNGSTPGSSRPGSALSGAFAGTSGGGGVSKNGQDWEAFKGKGESLTGRKTKGKGVSVRKIEDQQTNSKIYRTGPHIISNETLQTDAKAPAPLNLPFGKLFFGYNVVPHVPTPEAPKSPEAEEPQSRPAFTGSGNTLTGPSSRSRSNRSTPAPQPAPAPAPAPAPPKPEHDWGKGHSLSNSNAPRGAAKPPSKGKQKARERSPTPDWGVDDDDVIMIDSD</sequence>
<feature type="compositionally biased region" description="Polar residues" evidence="3">
    <location>
        <begin position="237"/>
        <end position="247"/>
    </location>
</feature>
<dbReference type="InterPro" id="IPR042299">
    <property type="entry name" value="Ufd1-like_Nn"/>
</dbReference>
<dbReference type="Pfam" id="PF24842">
    <property type="entry name" value="UFD1_N2"/>
    <property type="match status" value="1"/>
</dbReference>
<gene>
    <name evidence="6" type="ORF">SISNIDRAFT_457148</name>
</gene>
<evidence type="ECO:0000256" key="3">
    <source>
        <dbReference type="SAM" id="MobiDB-lite"/>
    </source>
</evidence>
<keyword evidence="2" id="KW-0833">Ubl conjugation pathway</keyword>
<evidence type="ECO:0000256" key="2">
    <source>
        <dbReference type="ARBA" id="ARBA00022786"/>
    </source>
</evidence>
<reference evidence="6 7" key="1">
    <citation type="journal article" date="2016" name="Mol. Biol. Evol.">
        <title>Comparative Genomics of Early-Diverging Mushroom-Forming Fungi Provides Insights into the Origins of Lignocellulose Decay Capabilities.</title>
        <authorList>
            <person name="Nagy L.G."/>
            <person name="Riley R."/>
            <person name="Tritt A."/>
            <person name="Adam C."/>
            <person name="Daum C."/>
            <person name="Floudas D."/>
            <person name="Sun H."/>
            <person name="Yadav J.S."/>
            <person name="Pangilinan J."/>
            <person name="Larsson K.H."/>
            <person name="Matsuura K."/>
            <person name="Barry K."/>
            <person name="Labutti K."/>
            <person name="Kuo R."/>
            <person name="Ohm R.A."/>
            <person name="Bhattacharya S.S."/>
            <person name="Shirouzu T."/>
            <person name="Yoshinaga Y."/>
            <person name="Martin F.M."/>
            <person name="Grigoriev I.V."/>
            <person name="Hibbett D.S."/>
        </authorList>
    </citation>
    <scope>NUCLEOTIDE SEQUENCE [LARGE SCALE GENOMIC DNA]</scope>
    <source>
        <strain evidence="6 7">HHB9708</strain>
    </source>
</reference>
<name>A0A164S4N5_9AGAM</name>
<dbReference type="GO" id="GO:0036503">
    <property type="term" value="P:ERAD pathway"/>
    <property type="evidence" value="ECO:0007669"/>
    <property type="project" value="TreeGrafter"/>
</dbReference>
<feature type="compositionally biased region" description="Low complexity" evidence="3">
    <location>
        <begin position="248"/>
        <end position="257"/>
    </location>
</feature>
<proteinExistence type="inferred from homology"/>
<feature type="region of interest" description="Disordered" evidence="3">
    <location>
        <begin position="237"/>
        <end position="296"/>
    </location>
</feature>
<accession>A0A164S4N5</accession>
<dbReference type="OrthoDB" id="422728at2759"/>
<feature type="region of interest" description="Disordered" evidence="3">
    <location>
        <begin position="347"/>
        <end position="455"/>
    </location>
</feature>
<keyword evidence="7" id="KW-1185">Reference proteome</keyword>
<dbReference type="EMBL" id="KV419417">
    <property type="protein sequence ID" value="KZS91154.1"/>
    <property type="molecule type" value="Genomic_DNA"/>
</dbReference>
<dbReference type="Gene3D" id="3.10.330.10">
    <property type="match status" value="1"/>
</dbReference>
<dbReference type="PANTHER" id="PTHR12555">
    <property type="entry name" value="UBIQUITIN FUSION DEGRADATON PROTEIN 1"/>
    <property type="match status" value="1"/>
</dbReference>
<protein>
    <submittedName>
        <fullName evidence="6">UFD1-domain-containing protein</fullName>
    </submittedName>
</protein>
<dbReference type="GO" id="GO:0031593">
    <property type="term" value="F:polyubiquitin modification-dependent protein binding"/>
    <property type="evidence" value="ECO:0007669"/>
    <property type="project" value="TreeGrafter"/>
</dbReference>
<dbReference type="InterPro" id="IPR055417">
    <property type="entry name" value="UFD1_N1"/>
</dbReference>
<dbReference type="STRING" id="1314777.A0A164S4N5"/>
<evidence type="ECO:0000313" key="6">
    <source>
        <dbReference type="EMBL" id="KZS91154.1"/>
    </source>
</evidence>
<feature type="compositionally biased region" description="Low complexity" evidence="3">
    <location>
        <begin position="376"/>
        <end position="386"/>
    </location>
</feature>
<comment type="similarity">
    <text evidence="1">Belongs to the UFD1 family.</text>
</comment>
<dbReference type="Gene3D" id="2.40.40.50">
    <property type="entry name" value="Ubiquitin fusion degradation protein UFD1, N-terminal domain"/>
    <property type="match status" value="1"/>
</dbReference>
<dbReference type="InterPro" id="IPR004854">
    <property type="entry name" value="Ufd1-like"/>
</dbReference>
<dbReference type="PANTHER" id="PTHR12555:SF13">
    <property type="entry name" value="UBIQUITIN RECOGNITION FACTOR IN ER-ASSOCIATED DEGRADATION PROTEIN 1"/>
    <property type="match status" value="1"/>
</dbReference>
<evidence type="ECO:0000313" key="7">
    <source>
        <dbReference type="Proteomes" id="UP000076722"/>
    </source>
</evidence>
<dbReference type="Pfam" id="PF03152">
    <property type="entry name" value="UFD1_N1"/>
    <property type="match status" value="1"/>
</dbReference>
<feature type="compositionally biased region" description="Pro residues" evidence="3">
    <location>
        <begin position="387"/>
        <end position="401"/>
    </location>
</feature>
<evidence type="ECO:0000256" key="1">
    <source>
        <dbReference type="ARBA" id="ARBA00006043"/>
    </source>
</evidence>